<comment type="caution">
    <text evidence="3">The sequence shown here is derived from an EMBL/GenBank/DDBJ whole genome shotgun (WGS) entry which is preliminary data.</text>
</comment>
<evidence type="ECO:0000313" key="4">
    <source>
        <dbReference type="Proteomes" id="UP000485058"/>
    </source>
</evidence>
<dbReference type="PANTHER" id="PTHR43592">
    <property type="entry name" value="CAAX AMINO TERMINAL PROTEASE"/>
    <property type="match status" value="1"/>
</dbReference>
<feature type="domain" description="CAAX prenyl protease 2/Lysostaphin resistance protein A-like" evidence="2">
    <location>
        <begin position="338"/>
        <end position="425"/>
    </location>
</feature>
<dbReference type="Proteomes" id="UP000485058">
    <property type="component" value="Unassembled WGS sequence"/>
</dbReference>
<proteinExistence type="predicted"/>
<dbReference type="EMBL" id="BLLF01000374">
    <property type="protein sequence ID" value="GFH11100.1"/>
    <property type="molecule type" value="Genomic_DNA"/>
</dbReference>
<reference evidence="3 4" key="1">
    <citation type="submission" date="2020-02" db="EMBL/GenBank/DDBJ databases">
        <title>Draft genome sequence of Haematococcus lacustris strain NIES-144.</title>
        <authorList>
            <person name="Morimoto D."/>
            <person name="Nakagawa S."/>
            <person name="Yoshida T."/>
            <person name="Sawayama S."/>
        </authorList>
    </citation>
    <scope>NUCLEOTIDE SEQUENCE [LARGE SCALE GENOMIC DNA]</scope>
    <source>
        <strain evidence="3 4">NIES-144</strain>
    </source>
</reference>
<evidence type="ECO:0000313" key="3">
    <source>
        <dbReference type="EMBL" id="GFH11100.1"/>
    </source>
</evidence>
<evidence type="ECO:0000256" key="1">
    <source>
        <dbReference type="SAM" id="MobiDB-lite"/>
    </source>
</evidence>
<dbReference type="AlphaFoldDB" id="A0A699YM53"/>
<keyword evidence="4" id="KW-1185">Reference proteome</keyword>
<dbReference type="InterPro" id="IPR003675">
    <property type="entry name" value="Rce1/LyrA-like_dom"/>
</dbReference>
<evidence type="ECO:0000259" key="2">
    <source>
        <dbReference type="Pfam" id="PF02517"/>
    </source>
</evidence>
<protein>
    <recommendedName>
        <fullName evidence="2">CAAX prenyl protease 2/Lysostaphin resistance protein A-like domain-containing protein</fullName>
    </recommendedName>
</protein>
<accession>A0A699YM53</accession>
<name>A0A699YM53_HAELA</name>
<dbReference type="PANTHER" id="PTHR43592:SF7">
    <property type="entry name" value="CAAX AMINO TERMINAL PROTEASE FAMILY PROTEIN"/>
    <property type="match status" value="1"/>
</dbReference>
<gene>
    <name evidence="3" type="ORF">HaLaN_06539</name>
</gene>
<dbReference type="GO" id="GO:0080120">
    <property type="term" value="P:CAAX-box protein maturation"/>
    <property type="evidence" value="ECO:0007669"/>
    <property type="project" value="UniProtKB-ARBA"/>
</dbReference>
<sequence length="439" mass="46037">MQALLSPLQAGAGWFCTSPQPRRSSVLTAARKQQQKKRQKQSGQQPDTDGGTDIEDDYQRFLNTISQPGAVTLPQAPPPSTGTLKPKGCPNITMIAHCMQHVSAPLILLTPCCMPWARPALQMWSLTTLCLLPNPAPSAMPVLMPSGAGMRSRRSQRLLPQHGTPTPGFPGPGYRYPHSQLNSALEAAAVKRGDGLVPGLRPPAAAQASPALKLWGMALTWGGQQGQGQQVQQEAALAPASRDEVLTSCVGAAAWMSLLALFLRAYGQANGAAVPGADEALLAELLGTPFGLGSWGNAGLVAAGVGLVTAARLGLQAVWPELRLAAQRSNAQILSPLSWPDMVLVALLSGIPEELLFRGGLIPVTSPDWRGVVLSGLVFGALHNGGGRNWAFAAWASAVGCLYGALFLVSHNIWVPAAAHAAANFASAAIWRVRSKADV</sequence>
<organism evidence="3 4">
    <name type="scientific">Haematococcus lacustris</name>
    <name type="common">Green alga</name>
    <name type="synonym">Haematococcus pluvialis</name>
    <dbReference type="NCBI Taxonomy" id="44745"/>
    <lineage>
        <taxon>Eukaryota</taxon>
        <taxon>Viridiplantae</taxon>
        <taxon>Chlorophyta</taxon>
        <taxon>core chlorophytes</taxon>
        <taxon>Chlorophyceae</taxon>
        <taxon>CS clade</taxon>
        <taxon>Chlamydomonadales</taxon>
        <taxon>Haematococcaceae</taxon>
        <taxon>Haematococcus</taxon>
    </lineage>
</organism>
<feature type="region of interest" description="Disordered" evidence="1">
    <location>
        <begin position="16"/>
        <end position="55"/>
    </location>
</feature>
<dbReference type="Pfam" id="PF02517">
    <property type="entry name" value="Rce1-like"/>
    <property type="match status" value="1"/>
</dbReference>
<dbReference type="GO" id="GO:0004175">
    <property type="term" value="F:endopeptidase activity"/>
    <property type="evidence" value="ECO:0007669"/>
    <property type="project" value="UniProtKB-ARBA"/>
</dbReference>
<feature type="compositionally biased region" description="Polar residues" evidence="1">
    <location>
        <begin position="17"/>
        <end position="27"/>
    </location>
</feature>